<feature type="region of interest" description="Disordered" evidence="1">
    <location>
        <begin position="309"/>
        <end position="376"/>
    </location>
</feature>
<dbReference type="EMBL" id="FOGF01000031">
    <property type="protein sequence ID" value="SER28083.1"/>
    <property type="molecule type" value="Genomic_DNA"/>
</dbReference>
<feature type="region of interest" description="Disordered" evidence="1">
    <location>
        <begin position="1"/>
        <end position="20"/>
    </location>
</feature>
<accession>A0A1H9MYA8</accession>
<feature type="compositionally biased region" description="Polar residues" evidence="1">
    <location>
        <begin position="340"/>
        <end position="376"/>
    </location>
</feature>
<evidence type="ECO:0000313" key="2">
    <source>
        <dbReference type="EMBL" id="SER28083.1"/>
    </source>
</evidence>
<dbReference type="AlphaFoldDB" id="A0A1H9MYA8"/>
<evidence type="ECO:0000313" key="3">
    <source>
        <dbReference type="Proteomes" id="UP000198556"/>
    </source>
</evidence>
<keyword evidence="3" id="KW-1185">Reference proteome</keyword>
<dbReference type="STRING" id="137733.SAMN05421767_13121"/>
<dbReference type="RefSeq" id="WP_089747274.1">
    <property type="nucleotide sequence ID" value="NZ_FOGF01000031.1"/>
</dbReference>
<reference evidence="2 3" key="1">
    <citation type="submission" date="2016-10" db="EMBL/GenBank/DDBJ databases">
        <authorList>
            <person name="de Groot N.N."/>
        </authorList>
    </citation>
    <scope>NUCLEOTIDE SEQUENCE [LARGE SCALE GENOMIC DNA]</scope>
    <source>
        <strain evidence="2 3">DSM 15827</strain>
    </source>
</reference>
<organism evidence="2 3">
    <name type="scientific">Granulicatella balaenopterae</name>
    <dbReference type="NCBI Taxonomy" id="137733"/>
    <lineage>
        <taxon>Bacteria</taxon>
        <taxon>Bacillati</taxon>
        <taxon>Bacillota</taxon>
        <taxon>Bacilli</taxon>
        <taxon>Lactobacillales</taxon>
        <taxon>Carnobacteriaceae</taxon>
        <taxon>Granulicatella</taxon>
    </lineage>
</organism>
<evidence type="ECO:0000256" key="1">
    <source>
        <dbReference type="SAM" id="MobiDB-lite"/>
    </source>
</evidence>
<protein>
    <submittedName>
        <fullName evidence="2">Uncharacterized protein</fullName>
    </submittedName>
</protein>
<dbReference type="OrthoDB" id="2163165at2"/>
<proteinExistence type="predicted"/>
<sequence>MDNTNFMKGQHHSKLSKDARNIGFPNYMREAYRFPKKATDEQVEMNDLEESVSYEVSVNELEKNLLESDSYVTYREEPAFIATRHEEHHSPLHSEYSVFQSFREQENQSPRQKSHLREWESSMKQVTRQPFKPSVVPSALKGISLKKVETVNYQYLKDQLKQMANDVLLFEEASKLDVDKVDVHVEAAPITEAPVEEPIASITETPVEEPIAPVSETPTAAPAAPIIETPVEEPTAPIIETPTAAPAAPVIKTQTTETESSEISTPTLSEEDELIHDIKVMEELMEPDKTIEEALAEFEATKTVEELIDSPAKASKEQTVQKDDAHNEEQVEDIAKRTDSTQQQASIDTNNTAQSTEKTNIEAQPTHSQSSVLQTKAVETSTGKVLQQVITDTNVEELASNPLPRKQRRAMNRSLSWIMEQEEGKINLPYPYSYSRKELEESMLSSKKY</sequence>
<gene>
    <name evidence="2" type="ORF">SAMN05421767_13121</name>
</gene>
<name>A0A1H9MYA8_9LACT</name>
<feature type="compositionally biased region" description="Basic and acidic residues" evidence="1">
    <location>
        <begin position="314"/>
        <end position="339"/>
    </location>
</feature>
<dbReference type="Proteomes" id="UP000198556">
    <property type="component" value="Unassembled WGS sequence"/>
</dbReference>